<name>A0A9N9B8V4_9GLOM</name>
<dbReference type="Proteomes" id="UP000789739">
    <property type="component" value="Unassembled WGS sequence"/>
</dbReference>
<dbReference type="PANTHER" id="PTHR46306">
    <property type="entry name" value="BTB/POZ DOMAIN-CONTAINING PROTEIN 9"/>
    <property type="match status" value="1"/>
</dbReference>
<feature type="compositionally biased region" description="Basic and acidic residues" evidence="1">
    <location>
        <begin position="355"/>
        <end position="366"/>
    </location>
</feature>
<dbReference type="PANTHER" id="PTHR46306:SF1">
    <property type="entry name" value="BTB_POZ DOMAIN-CONTAINING PROTEIN 9"/>
    <property type="match status" value="1"/>
</dbReference>
<organism evidence="3 4">
    <name type="scientific">Paraglomus brasilianum</name>
    <dbReference type="NCBI Taxonomy" id="144538"/>
    <lineage>
        <taxon>Eukaryota</taxon>
        <taxon>Fungi</taxon>
        <taxon>Fungi incertae sedis</taxon>
        <taxon>Mucoromycota</taxon>
        <taxon>Glomeromycotina</taxon>
        <taxon>Glomeromycetes</taxon>
        <taxon>Paraglomerales</taxon>
        <taxon>Paraglomeraceae</taxon>
        <taxon>Paraglomus</taxon>
    </lineage>
</organism>
<dbReference type="Pfam" id="PF00651">
    <property type="entry name" value="BTB"/>
    <property type="match status" value="1"/>
</dbReference>
<evidence type="ECO:0000313" key="3">
    <source>
        <dbReference type="EMBL" id="CAG8559625.1"/>
    </source>
</evidence>
<dbReference type="SMART" id="SM00225">
    <property type="entry name" value="BTB"/>
    <property type="match status" value="1"/>
</dbReference>
<dbReference type="GO" id="GO:0005737">
    <property type="term" value="C:cytoplasm"/>
    <property type="evidence" value="ECO:0007669"/>
    <property type="project" value="TreeGrafter"/>
</dbReference>
<dbReference type="EMBL" id="CAJVPI010000651">
    <property type="protein sequence ID" value="CAG8559625.1"/>
    <property type="molecule type" value="Genomic_DNA"/>
</dbReference>
<evidence type="ECO:0000259" key="2">
    <source>
        <dbReference type="PROSITE" id="PS50097"/>
    </source>
</evidence>
<evidence type="ECO:0000256" key="1">
    <source>
        <dbReference type="SAM" id="MobiDB-lite"/>
    </source>
</evidence>
<comment type="caution">
    <text evidence="3">The sequence shown here is derived from an EMBL/GenBank/DDBJ whole genome shotgun (WGS) entry which is preliminary data.</text>
</comment>
<keyword evidence="4" id="KW-1185">Reference proteome</keyword>
<gene>
    <name evidence="3" type="ORF">PBRASI_LOCUS5521</name>
</gene>
<dbReference type="InterPro" id="IPR011333">
    <property type="entry name" value="SKP1/BTB/POZ_sf"/>
</dbReference>
<accession>A0A9N9B8V4</accession>
<reference evidence="3" key="1">
    <citation type="submission" date="2021-06" db="EMBL/GenBank/DDBJ databases">
        <authorList>
            <person name="Kallberg Y."/>
            <person name="Tangrot J."/>
            <person name="Rosling A."/>
        </authorList>
    </citation>
    <scope>NUCLEOTIDE SEQUENCE</scope>
    <source>
        <strain evidence="3">BR232B</strain>
    </source>
</reference>
<feature type="region of interest" description="Disordered" evidence="1">
    <location>
        <begin position="345"/>
        <end position="383"/>
    </location>
</feature>
<dbReference type="CDD" id="cd18186">
    <property type="entry name" value="BTB_POZ_ZBTB_KLHL-like"/>
    <property type="match status" value="1"/>
</dbReference>
<dbReference type="Pfam" id="PF07707">
    <property type="entry name" value="BACK"/>
    <property type="match status" value="1"/>
</dbReference>
<proteinExistence type="predicted"/>
<dbReference type="OrthoDB" id="2372300at2759"/>
<protein>
    <submittedName>
        <fullName evidence="3">4410_t:CDS:1</fullName>
    </submittedName>
</protein>
<dbReference type="Gene3D" id="1.25.40.420">
    <property type="match status" value="1"/>
</dbReference>
<evidence type="ECO:0000313" key="4">
    <source>
        <dbReference type="Proteomes" id="UP000789739"/>
    </source>
</evidence>
<dbReference type="AlphaFoldDB" id="A0A9N9B8V4"/>
<feature type="domain" description="BTB" evidence="2">
    <location>
        <begin position="23"/>
        <end position="97"/>
    </location>
</feature>
<sequence length="408" mass="47176">MSLAFTTALVEDFEDLLESADDYDISIQAGKEINSKVFRAHANILKARSNYFKKALSHNYHEGKHETPLVIVIENITPAAFEAILKYLYTGKMSLDDTNIDNLLDLLDATKYLWLDNVNTALQKHLIIHEATWIKSQFSHVRHIASQKNYKSILSFCNDLAKYDPTVVFKAADFMQLDKDLLVNILEQDYIGTTEVEAWGKVVAWGKHRTVGLPEDMKDWQQGHFEALKTTLEDCIPLIRFFQFTAAEFNDHVIPYDGLLPKELFKDLMGYFLKPNYTPKTNILPARTGHRWLSFLARLMMIRVKRQDRTQEEETEEISDNWLDIAESLAVFDSKNITGIWEESVQEQNQEETQEQAHEVTQKNEDSVTPEEENQSLGRAWVISEEENQTLGRGWITLEEENHWKAST</sequence>
<dbReference type="SUPFAM" id="SSF54695">
    <property type="entry name" value="POZ domain"/>
    <property type="match status" value="1"/>
</dbReference>
<dbReference type="InterPro" id="IPR011705">
    <property type="entry name" value="BACK"/>
</dbReference>
<dbReference type="PROSITE" id="PS50097">
    <property type="entry name" value="BTB"/>
    <property type="match status" value="1"/>
</dbReference>
<dbReference type="Gene3D" id="3.30.710.10">
    <property type="entry name" value="Potassium Channel Kv1.1, Chain A"/>
    <property type="match status" value="1"/>
</dbReference>
<dbReference type="InterPro" id="IPR052407">
    <property type="entry name" value="BTB_POZ_domain_cont_9"/>
</dbReference>
<dbReference type="InterPro" id="IPR000210">
    <property type="entry name" value="BTB/POZ_dom"/>
</dbReference>